<keyword evidence="8" id="KW-1185">Reference proteome</keyword>
<dbReference type="PANTHER" id="PTHR42790">
    <property type="entry name" value="AMINOTRANSFERASE"/>
    <property type="match status" value="1"/>
</dbReference>
<dbReference type="CDD" id="cd00609">
    <property type="entry name" value="AAT_like"/>
    <property type="match status" value="1"/>
</dbReference>
<keyword evidence="3" id="KW-0032">Aminotransferase</keyword>
<protein>
    <recommendedName>
        <fullName evidence="6">Aminotransferase class I/classII large domain-containing protein</fullName>
    </recommendedName>
</protein>
<dbReference type="InterPro" id="IPR015424">
    <property type="entry name" value="PyrdxlP-dep_Trfase"/>
</dbReference>
<name>A0AAV5GR34_9BASI</name>
<dbReference type="InterPro" id="IPR015421">
    <property type="entry name" value="PyrdxlP-dep_Trfase_major"/>
</dbReference>
<dbReference type="InterPro" id="IPR004839">
    <property type="entry name" value="Aminotransferase_I/II_large"/>
</dbReference>
<reference evidence="7 8" key="1">
    <citation type="submission" date="2021-12" db="EMBL/GenBank/DDBJ databases">
        <title>High titer production of polyol ester of fatty acids by Rhodotorula paludigena BS15 towards product separation-free biomass refinery.</title>
        <authorList>
            <person name="Mano J."/>
            <person name="Ono H."/>
            <person name="Tanaka T."/>
            <person name="Naito K."/>
            <person name="Sushida H."/>
            <person name="Ike M."/>
            <person name="Tokuyasu K."/>
            <person name="Kitaoka M."/>
        </authorList>
    </citation>
    <scope>NUCLEOTIDE SEQUENCE [LARGE SCALE GENOMIC DNA]</scope>
    <source>
        <strain evidence="7 8">BS15</strain>
    </source>
</reference>
<dbReference type="Pfam" id="PF00155">
    <property type="entry name" value="Aminotran_1_2"/>
    <property type="match status" value="1"/>
</dbReference>
<evidence type="ECO:0000256" key="4">
    <source>
        <dbReference type="ARBA" id="ARBA00022679"/>
    </source>
</evidence>
<evidence type="ECO:0000313" key="7">
    <source>
        <dbReference type="EMBL" id="GJN92653.1"/>
    </source>
</evidence>
<dbReference type="SUPFAM" id="SSF53383">
    <property type="entry name" value="PLP-dependent transferases"/>
    <property type="match status" value="1"/>
</dbReference>
<accession>A0AAV5GR34</accession>
<dbReference type="EMBL" id="BQKY01000012">
    <property type="protein sequence ID" value="GJN92653.1"/>
    <property type="molecule type" value="Genomic_DNA"/>
</dbReference>
<evidence type="ECO:0000259" key="6">
    <source>
        <dbReference type="Pfam" id="PF00155"/>
    </source>
</evidence>
<evidence type="ECO:0000256" key="3">
    <source>
        <dbReference type="ARBA" id="ARBA00022576"/>
    </source>
</evidence>
<dbReference type="Gene3D" id="3.40.640.10">
    <property type="entry name" value="Type I PLP-dependent aspartate aminotransferase-like (Major domain)"/>
    <property type="match status" value="2"/>
</dbReference>
<evidence type="ECO:0000313" key="8">
    <source>
        <dbReference type="Proteomes" id="UP001342314"/>
    </source>
</evidence>
<dbReference type="GO" id="GO:0030170">
    <property type="term" value="F:pyridoxal phosphate binding"/>
    <property type="evidence" value="ECO:0007669"/>
    <property type="project" value="InterPro"/>
</dbReference>
<comment type="cofactor">
    <cofactor evidence="1">
        <name>pyridoxal 5'-phosphate</name>
        <dbReference type="ChEBI" id="CHEBI:597326"/>
    </cofactor>
</comment>
<comment type="caution">
    <text evidence="7">The sequence shown here is derived from an EMBL/GenBank/DDBJ whole genome shotgun (WGS) entry which is preliminary data.</text>
</comment>
<organism evidence="7 8">
    <name type="scientific">Rhodotorula paludigena</name>
    <dbReference type="NCBI Taxonomy" id="86838"/>
    <lineage>
        <taxon>Eukaryota</taxon>
        <taxon>Fungi</taxon>
        <taxon>Dikarya</taxon>
        <taxon>Basidiomycota</taxon>
        <taxon>Pucciniomycotina</taxon>
        <taxon>Microbotryomycetes</taxon>
        <taxon>Sporidiobolales</taxon>
        <taxon>Sporidiobolaceae</taxon>
        <taxon>Rhodotorula</taxon>
    </lineage>
</organism>
<gene>
    <name evidence="7" type="ORF">Rhopal_005688-T1</name>
</gene>
<dbReference type="GO" id="GO:0008483">
    <property type="term" value="F:transaminase activity"/>
    <property type="evidence" value="ECO:0007669"/>
    <property type="project" value="UniProtKB-KW"/>
</dbReference>
<dbReference type="PANTHER" id="PTHR42790:SF1">
    <property type="entry name" value="AROMATIC AMINO ACID AMINOTRANSFERASE, HYPOTHETICAL (EUROFUNG)"/>
    <property type="match status" value="1"/>
</dbReference>
<feature type="domain" description="Aminotransferase class I/classII large" evidence="6">
    <location>
        <begin position="168"/>
        <end position="445"/>
    </location>
</feature>
<sequence>MDDSYALAATLSRAARTADKPNAADLSHHLSDLAKARITSPLKAMYKYMQRPGMLMLAGAPLPRFFLWRGLPPPEYFPFVRPRASISLFGIASELTKHLQLALQESISAQTLARNSYKTTQIGFGAWLWSWISGGATATDSWSIPKHDSDPTRIQLASALQYGTAAGLAPLAQFIHAFTERVYQPGYADFHTVINAGSTDAWGKIVGTLCNPGDGVLCEEWTYPSALATAWPADIKPVPLPMDGQGMTAEGMDQLLGSWNPDEHDGMSRPRVLYTIPVCQNPTGATMSLERKKAIYALAVKYDVIIVEDDPYYFLQAGEYEPSPPARAASLPKKTETDDEFIASLVPSYLKIDYEGRVVRIDTFSKTICPGSRLGWTTTNPIFAERIERANESSTQSASGFAQALVGKLLAEEWKLEGYLRWLKGIKAQYRDRRNLMVDALLDLSHASLDARQAGAGFEYWTRDALARDEKGFVAGIDGGASEKGGEGAGRRILSFVSPQGGMFVWLRVHFATHPRFHSKPTNELLAELWEDLAEHNVLIAPGTMFSARDFPQQPPKEEGALAVAEEGDAFFRIAFSTATAEQIHEAAKIIAQRVEHFFRA</sequence>
<dbReference type="InterPro" id="IPR050859">
    <property type="entry name" value="Class-I_PLP-dep_aminotransf"/>
</dbReference>
<keyword evidence="5" id="KW-0663">Pyridoxal phosphate</keyword>
<dbReference type="Proteomes" id="UP001342314">
    <property type="component" value="Unassembled WGS sequence"/>
</dbReference>
<evidence type="ECO:0000256" key="1">
    <source>
        <dbReference type="ARBA" id="ARBA00001933"/>
    </source>
</evidence>
<keyword evidence="4" id="KW-0808">Transferase</keyword>
<evidence type="ECO:0000256" key="2">
    <source>
        <dbReference type="ARBA" id="ARBA00007441"/>
    </source>
</evidence>
<dbReference type="AlphaFoldDB" id="A0AAV5GR34"/>
<comment type="similarity">
    <text evidence="2">Belongs to the class-I pyridoxal-phosphate-dependent aminotransferase family.</text>
</comment>
<evidence type="ECO:0000256" key="5">
    <source>
        <dbReference type="ARBA" id="ARBA00022898"/>
    </source>
</evidence>
<dbReference type="GO" id="GO:1901605">
    <property type="term" value="P:alpha-amino acid metabolic process"/>
    <property type="evidence" value="ECO:0007669"/>
    <property type="project" value="TreeGrafter"/>
</dbReference>
<proteinExistence type="inferred from homology"/>